<keyword evidence="1" id="KW-1133">Transmembrane helix</keyword>
<sequence length="180" mass="17870">MIRDMATSGAAKLVAACVCPIAGTAAVTVAVPQVRQAVHRATAPTAKAKPKLIAPAAAGPKLAMNCPSETPVMLTGGALSPMPQSPQFASAPPVPTGGGIPYYGGGIMPPADGPFFIPVSGGGGGGGGGGINPPAPPGSVPEPATWVQMLIGFGVIGGATRVVYRHEKRRKREDGEEAEA</sequence>
<organism evidence="2 3">
    <name type="scientific">Sphingomonas sanxanigenens</name>
    <dbReference type="NCBI Taxonomy" id="397260"/>
    <lineage>
        <taxon>Bacteria</taxon>
        <taxon>Pseudomonadati</taxon>
        <taxon>Pseudomonadota</taxon>
        <taxon>Alphaproteobacteria</taxon>
        <taxon>Sphingomonadales</taxon>
        <taxon>Sphingomonadaceae</taxon>
        <taxon>Sphingomonas</taxon>
    </lineage>
</organism>
<protein>
    <submittedName>
        <fullName evidence="2">Uncharacterized protein</fullName>
    </submittedName>
</protein>
<dbReference type="Proteomes" id="UP000249066">
    <property type="component" value="Unassembled WGS sequence"/>
</dbReference>
<dbReference type="NCBIfam" id="NF035944">
    <property type="entry name" value="PEPxxWA-CTERM"/>
    <property type="match status" value="1"/>
</dbReference>
<proteinExistence type="predicted"/>
<gene>
    <name evidence="2" type="ORF">DI623_03900</name>
</gene>
<evidence type="ECO:0000313" key="2">
    <source>
        <dbReference type="EMBL" id="PZO91247.1"/>
    </source>
</evidence>
<reference evidence="2 3" key="1">
    <citation type="submission" date="2017-08" db="EMBL/GenBank/DDBJ databases">
        <title>Infants hospitalized years apart are colonized by the same room-sourced microbial strains.</title>
        <authorList>
            <person name="Brooks B."/>
            <person name="Olm M.R."/>
            <person name="Firek B.A."/>
            <person name="Baker R."/>
            <person name="Thomas B.C."/>
            <person name="Morowitz M.J."/>
            <person name="Banfield J.F."/>
        </authorList>
    </citation>
    <scope>NUCLEOTIDE SEQUENCE [LARGE SCALE GENOMIC DNA]</scope>
    <source>
        <strain evidence="2">S2_018_000_R2_101</strain>
    </source>
</reference>
<keyword evidence="1" id="KW-0472">Membrane</keyword>
<evidence type="ECO:0000256" key="1">
    <source>
        <dbReference type="SAM" id="Phobius"/>
    </source>
</evidence>
<evidence type="ECO:0000313" key="3">
    <source>
        <dbReference type="Proteomes" id="UP000249066"/>
    </source>
</evidence>
<dbReference type="AlphaFoldDB" id="A0A2W5ADL2"/>
<accession>A0A2W5ADL2</accession>
<comment type="caution">
    <text evidence="2">The sequence shown here is derived from an EMBL/GenBank/DDBJ whole genome shotgun (WGS) entry which is preliminary data.</text>
</comment>
<name>A0A2W5ADL2_9SPHN</name>
<keyword evidence="1" id="KW-0812">Transmembrane</keyword>
<feature type="transmembrane region" description="Helical" evidence="1">
    <location>
        <begin position="146"/>
        <end position="164"/>
    </location>
</feature>
<dbReference type="EMBL" id="QFNN01000012">
    <property type="protein sequence ID" value="PZO91247.1"/>
    <property type="molecule type" value="Genomic_DNA"/>
</dbReference>